<evidence type="ECO:0000313" key="3">
    <source>
        <dbReference type="Proteomes" id="UP000003340"/>
    </source>
</evidence>
<keyword evidence="1" id="KW-0812">Transmembrane</keyword>
<feature type="transmembrane region" description="Helical" evidence="1">
    <location>
        <begin position="29"/>
        <end position="50"/>
    </location>
</feature>
<organism evidence="2 3">
    <name type="scientific">[Clostridium] methylpentosum DSM 5476</name>
    <dbReference type="NCBI Taxonomy" id="537013"/>
    <lineage>
        <taxon>Bacteria</taxon>
        <taxon>Bacillati</taxon>
        <taxon>Bacillota</taxon>
        <taxon>Clostridia</taxon>
        <taxon>Eubacteriales</taxon>
        <taxon>Oscillospiraceae</taxon>
        <taxon>Oscillospiraceae incertae sedis</taxon>
    </lineage>
</organism>
<keyword evidence="1" id="KW-1133">Transmembrane helix</keyword>
<feature type="transmembrane region" description="Helical" evidence="1">
    <location>
        <begin position="309"/>
        <end position="330"/>
    </location>
</feature>
<dbReference type="AlphaFoldDB" id="C0EBC8"/>
<sequence length="511" mass="58328">MFFTTLSTLSGCAALLCLCFACKKKDKRLWGIFAAIVLFLTVLLTIKAPLQRALFFYDSPAQAVSSRLPGAKIQGKVQQDNKAVIFYTKEDTIGRLCAVQTDKGWQISRSSMLQDYSLTYQTMIIDVNYLTHPDRRCVIISQSKVFQLEGYSKITVVTDSLGSEFIPFDTGQEVGFVAFLSQVPDHYSLSIGGRTYEIDLSVQNLPTLLTQKNLLIPLVMSCLFLIFLVSVILLVRRIQKKKRGPLQNYPLFQLNGQAGKERTVKLFKRFYALFLLCVCASGLLLLYKLCQGSPESLLFSDTSSPFSSLLLLAALFYLVCLTFLKNLLYLHCAPKTMLLYSNWLFPRVPSLKLLHIQALLYADDPEESERQLDRLHPKRFSLRLWLLNLRSVCCKQRRDREGMLRCREAMRQLTVQRSLTPQQKEILHATWAHLDYFDAVEKGDWENARTFCEKLDFKQPILTQVYIHYKLGLADLYTGCLESARSHFAFAAAYGGELSCAREAQNYLDQC</sequence>
<dbReference type="STRING" id="537013.CLOSTMETH_01146"/>
<dbReference type="HOGENOM" id="CLU_532879_0_0_9"/>
<comment type="caution">
    <text evidence="2">The sequence shown here is derived from an EMBL/GenBank/DDBJ whole genome shotgun (WGS) entry which is preliminary data.</text>
</comment>
<protein>
    <submittedName>
        <fullName evidence="2">Uncharacterized protein</fullName>
    </submittedName>
</protein>
<gene>
    <name evidence="2" type="ORF">CLOSTMETH_01146</name>
</gene>
<proteinExistence type="predicted"/>
<keyword evidence="3" id="KW-1185">Reference proteome</keyword>
<reference evidence="2 3" key="1">
    <citation type="submission" date="2009-01" db="EMBL/GenBank/DDBJ databases">
        <authorList>
            <person name="Fulton L."/>
            <person name="Clifton S."/>
            <person name="Fulton B."/>
            <person name="Xu J."/>
            <person name="Minx P."/>
            <person name="Pepin K.H."/>
            <person name="Johnson M."/>
            <person name="Bhonagiri V."/>
            <person name="Nash W.E."/>
            <person name="Mardis E.R."/>
            <person name="Wilson R.K."/>
        </authorList>
    </citation>
    <scope>NUCLEOTIDE SEQUENCE [LARGE SCALE GENOMIC DNA]</scope>
    <source>
        <strain evidence="2 3">DSM 5476</strain>
    </source>
</reference>
<reference evidence="2 3" key="2">
    <citation type="submission" date="2009-02" db="EMBL/GenBank/DDBJ databases">
        <title>Draft genome sequence of Clostridium methylpentosum (DSM 5476).</title>
        <authorList>
            <person name="Sudarsanam P."/>
            <person name="Ley R."/>
            <person name="Guruge J."/>
            <person name="Turnbaugh P.J."/>
            <person name="Mahowald M."/>
            <person name="Liep D."/>
            <person name="Gordon J."/>
        </authorList>
    </citation>
    <scope>NUCLEOTIDE SEQUENCE [LARGE SCALE GENOMIC DNA]</scope>
    <source>
        <strain evidence="2 3">DSM 5476</strain>
    </source>
</reference>
<feature type="transmembrane region" description="Helical" evidence="1">
    <location>
        <begin position="6"/>
        <end position="22"/>
    </location>
</feature>
<feature type="transmembrane region" description="Helical" evidence="1">
    <location>
        <begin position="270"/>
        <end position="289"/>
    </location>
</feature>
<evidence type="ECO:0000256" key="1">
    <source>
        <dbReference type="SAM" id="Phobius"/>
    </source>
</evidence>
<feature type="transmembrane region" description="Helical" evidence="1">
    <location>
        <begin position="214"/>
        <end position="235"/>
    </location>
</feature>
<evidence type="ECO:0000313" key="2">
    <source>
        <dbReference type="EMBL" id="EEG31204.1"/>
    </source>
</evidence>
<keyword evidence="1" id="KW-0472">Membrane</keyword>
<accession>C0EBC8</accession>
<dbReference type="Proteomes" id="UP000003340">
    <property type="component" value="Unassembled WGS sequence"/>
</dbReference>
<name>C0EBC8_9FIRM</name>
<dbReference type="EMBL" id="ACEC01000041">
    <property type="protein sequence ID" value="EEG31204.1"/>
    <property type="molecule type" value="Genomic_DNA"/>
</dbReference>